<name>A0A0T6B6X7_9SCAR</name>
<feature type="domain" description="EF-hand" evidence="8">
    <location>
        <begin position="222"/>
        <end position="257"/>
    </location>
</feature>
<evidence type="ECO:0000256" key="7">
    <source>
        <dbReference type="ARBA" id="ARBA00023136"/>
    </source>
</evidence>
<evidence type="ECO:0000256" key="1">
    <source>
        <dbReference type="ARBA" id="ARBA00004308"/>
    </source>
</evidence>
<keyword evidence="6" id="KW-0106">Calcium</keyword>
<dbReference type="PANTHER" id="PTHR46735:SF3">
    <property type="entry name" value="CALPAIN SMALL SUBUNIT 1-RELATED"/>
    <property type="match status" value="1"/>
</dbReference>
<dbReference type="OrthoDB" id="424753at2759"/>
<dbReference type="CDD" id="cd16196">
    <property type="entry name" value="EFh_PEF_CalpA_B"/>
    <property type="match status" value="1"/>
</dbReference>
<dbReference type="Pfam" id="PF13833">
    <property type="entry name" value="EF-hand_8"/>
    <property type="match status" value="1"/>
</dbReference>
<evidence type="ECO:0000256" key="2">
    <source>
        <dbReference type="ARBA" id="ARBA00004496"/>
    </source>
</evidence>
<dbReference type="PROSITE" id="PS00018">
    <property type="entry name" value="EF_HAND_1"/>
    <property type="match status" value="1"/>
</dbReference>
<dbReference type="SMART" id="SM00054">
    <property type="entry name" value="EFh"/>
    <property type="match status" value="2"/>
</dbReference>
<gene>
    <name evidence="9" type="ORF">AMK59_3559</name>
</gene>
<keyword evidence="10" id="KW-1185">Reference proteome</keyword>
<evidence type="ECO:0000256" key="6">
    <source>
        <dbReference type="ARBA" id="ARBA00022837"/>
    </source>
</evidence>
<accession>A0A0T6B6X7</accession>
<dbReference type="GO" id="GO:0005737">
    <property type="term" value="C:cytoplasm"/>
    <property type="evidence" value="ECO:0007669"/>
    <property type="project" value="UniProtKB-SubCell"/>
</dbReference>
<keyword evidence="3" id="KW-0963">Cytoplasm</keyword>
<comment type="subcellular location">
    <subcellularLocation>
        <location evidence="2">Cytoplasm</location>
    </subcellularLocation>
    <subcellularLocation>
        <location evidence="1">Endomembrane system</location>
    </subcellularLocation>
</comment>
<dbReference type="Gene3D" id="1.10.238.10">
    <property type="entry name" value="EF-hand"/>
    <property type="match status" value="1"/>
</dbReference>
<dbReference type="GO" id="GO:0005509">
    <property type="term" value="F:calcium ion binding"/>
    <property type="evidence" value="ECO:0007669"/>
    <property type="project" value="InterPro"/>
</dbReference>
<evidence type="ECO:0000256" key="5">
    <source>
        <dbReference type="ARBA" id="ARBA00022737"/>
    </source>
</evidence>
<protein>
    <submittedName>
        <fullName evidence="9">HLH domain-containing protein</fullName>
    </submittedName>
</protein>
<dbReference type="PROSITE" id="PS50222">
    <property type="entry name" value="EF_HAND_2"/>
    <property type="match status" value="1"/>
</dbReference>
<reference evidence="9 10" key="1">
    <citation type="submission" date="2015-09" db="EMBL/GenBank/DDBJ databases">
        <title>Draft genome of the scarab beetle Oryctes borbonicus.</title>
        <authorList>
            <person name="Meyer J.M."/>
            <person name="Markov G.V."/>
            <person name="Baskaran P."/>
            <person name="Herrmann M."/>
            <person name="Sommer R.J."/>
            <person name="Roedelsperger C."/>
        </authorList>
    </citation>
    <scope>NUCLEOTIDE SEQUENCE [LARGE SCALE GENOMIC DNA]</scope>
    <source>
        <strain evidence="9">OB123</strain>
        <tissue evidence="9">Whole animal</tissue>
    </source>
</reference>
<evidence type="ECO:0000313" key="9">
    <source>
        <dbReference type="EMBL" id="KRT83112.1"/>
    </source>
</evidence>
<sequence length="321" mass="36101">MLNLVVSCYVQASDDKTVRAIQPTPQQDQEKDQIYQLFLKLAGDDGEVDAIELKEILDYAMRMDAPAYRMDAKSVEAGGYHPAYSNYPQQPQQQTPQDNSCCTQLLVIGGAALCCFLCMQLCGNKDNQAQTNTTSTLAPLATGCLGNLCSENLMNTSNNANREHSNIDNQIITTPPPFHPPADNYEMKNRGFSNDVCRSMVAMLDADRSGKLGFEEFKSLWSDIRDWKNVFRLYDKDNSGTLDGFELRQALNSAGYHLNNHILNILMHRYGNKQGQLEFDDFIMCAVKLKTMINIFKSKDPNNTNTANFALEEWIVNTLYA</sequence>
<dbReference type="InterPro" id="IPR002048">
    <property type="entry name" value="EF_hand_dom"/>
</dbReference>
<dbReference type="PANTHER" id="PTHR46735">
    <property type="entry name" value="CALPAIN, SMALL SUBUNIT 1 A-RELATED"/>
    <property type="match status" value="1"/>
</dbReference>
<evidence type="ECO:0000256" key="4">
    <source>
        <dbReference type="ARBA" id="ARBA00022723"/>
    </source>
</evidence>
<comment type="caution">
    <text evidence="9">The sequence shown here is derived from an EMBL/GenBank/DDBJ whole genome shotgun (WGS) entry which is preliminary data.</text>
</comment>
<dbReference type="AlphaFoldDB" id="A0A0T6B6X7"/>
<keyword evidence="4" id="KW-0479">Metal-binding</keyword>
<dbReference type="InterPro" id="IPR018247">
    <property type="entry name" value="EF_Hand_1_Ca_BS"/>
</dbReference>
<dbReference type="SUPFAM" id="SSF47473">
    <property type="entry name" value="EF-hand"/>
    <property type="match status" value="1"/>
</dbReference>
<dbReference type="Proteomes" id="UP000051574">
    <property type="component" value="Unassembled WGS sequence"/>
</dbReference>
<keyword evidence="5" id="KW-0677">Repeat</keyword>
<dbReference type="InterPro" id="IPR011992">
    <property type="entry name" value="EF-hand-dom_pair"/>
</dbReference>
<evidence type="ECO:0000259" key="8">
    <source>
        <dbReference type="PROSITE" id="PS50222"/>
    </source>
</evidence>
<evidence type="ECO:0000313" key="10">
    <source>
        <dbReference type="Proteomes" id="UP000051574"/>
    </source>
</evidence>
<dbReference type="Pfam" id="PF13405">
    <property type="entry name" value="EF-hand_6"/>
    <property type="match status" value="1"/>
</dbReference>
<proteinExistence type="predicted"/>
<dbReference type="EMBL" id="LJIG01009422">
    <property type="protein sequence ID" value="KRT83112.1"/>
    <property type="molecule type" value="Genomic_DNA"/>
</dbReference>
<evidence type="ECO:0000256" key="3">
    <source>
        <dbReference type="ARBA" id="ARBA00022490"/>
    </source>
</evidence>
<dbReference type="GO" id="GO:0012505">
    <property type="term" value="C:endomembrane system"/>
    <property type="evidence" value="ECO:0007669"/>
    <property type="project" value="UniProtKB-SubCell"/>
</dbReference>
<organism evidence="9 10">
    <name type="scientific">Oryctes borbonicus</name>
    <dbReference type="NCBI Taxonomy" id="1629725"/>
    <lineage>
        <taxon>Eukaryota</taxon>
        <taxon>Metazoa</taxon>
        <taxon>Ecdysozoa</taxon>
        <taxon>Arthropoda</taxon>
        <taxon>Hexapoda</taxon>
        <taxon>Insecta</taxon>
        <taxon>Pterygota</taxon>
        <taxon>Neoptera</taxon>
        <taxon>Endopterygota</taxon>
        <taxon>Coleoptera</taxon>
        <taxon>Polyphaga</taxon>
        <taxon>Scarabaeiformia</taxon>
        <taxon>Scarabaeidae</taxon>
        <taxon>Dynastinae</taxon>
        <taxon>Oryctes</taxon>
    </lineage>
</organism>
<keyword evidence="7" id="KW-0472">Membrane</keyword>